<keyword evidence="1" id="KW-0472">Membrane</keyword>
<name>A0A5D4XFY7_9GAMM</name>
<dbReference type="Proteomes" id="UP000324973">
    <property type="component" value="Unassembled WGS sequence"/>
</dbReference>
<keyword evidence="3" id="KW-1185">Reference proteome</keyword>
<proteinExistence type="predicted"/>
<sequence>MTPSRRPASSAFAMAMLLLGSLGVAAAWVLVAMALDAQSSWMALVAAADAALIVRLTRLRPGVSRAVLGVLSTLLAILVANWGIVAAWLGAHMGLLPWESMLKLGSGFALLLARLSNSTADLAWIAAALVAAAIASR</sequence>
<feature type="transmembrane region" description="Helical" evidence="1">
    <location>
        <begin position="66"/>
        <end position="91"/>
    </location>
</feature>
<comment type="caution">
    <text evidence="2">The sequence shown here is derived from an EMBL/GenBank/DDBJ whole genome shotgun (WGS) entry which is preliminary data.</text>
</comment>
<feature type="transmembrane region" description="Helical" evidence="1">
    <location>
        <begin position="111"/>
        <end position="135"/>
    </location>
</feature>
<feature type="transmembrane region" description="Helical" evidence="1">
    <location>
        <begin position="12"/>
        <end position="35"/>
    </location>
</feature>
<evidence type="ECO:0000313" key="2">
    <source>
        <dbReference type="EMBL" id="TYT23154.1"/>
    </source>
</evidence>
<keyword evidence="1" id="KW-1133">Transmembrane helix</keyword>
<dbReference type="EMBL" id="VTFT01000003">
    <property type="protein sequence ID" value="TYT23154.1"/>
    <property type="molecule type" value="Genomic_DNA"/>
</dbReference>
<protein>
    <submittedName>
        <fullName evidence="2">Uncharacterized protein</fullName>
    </submittedName>
</protein>
<accession>A0A5D4XFY7</accession>
<evidence type="ECO:0000256" key="1">
    <source>
        <dbReference type="SAM" id="Phobius"/>
    </source>
</evidence>
<evidence type="ECO:0000313" key="3">
    <source>
        <dbReference type="Proteomes" id="UP000324973"/>
    </source>
</evidence>
<dbReference type="OrthoDB" id="5975450at2"/>
<dbReference type="RefSeq" id="WP_149104861.1">
    <property type="nucleotide sequence ID" value="NZ_VTFT01000003.1"/>
</dbReference>
<dbReference type="AlphaFoldDB" id="A0A5D4XFY7"/>
<reference evidence="2 3" key="1">
    <citation type="submission" date="2019-08" db="EMBL/GenBank/DDBJ databases">
        <title>Luteimonas viscosus sp. nov., isolated from soil of a sunflower field.</title>
        <authorList>
            <person name="Jianli Z."/>
            <person name="Ying Z."/>
        </authorList>
    </citation>
    <scope>NUCLEOTIDE SEQUENCE [LARGE SCALE GENOMIC DNA]</scope>
    <source>
        <strain evidence="2 3">XBU10</strain>
    </source>
</reference>
<organism evidence="2 3">
    <name type="scientific">Luteimonas viscosa</name>
    <dbReference type="NCBI Taxonomy" id="1132694"/>
    <lineage>
        <taxon>Bacteria</taxon>
        <taxon>Pseudomonadati</taxon>
        <taxon>Pseudomonadota</taxon>
        <taxon>Gammaproteobacteria</taxon>
        <taxon>Lysobacterales</taxon>
        <taxon>Lysobacteraceae</taxon>
        <taxon>Luteimonas</taxon>
    </lineage>
</organism>
<gene>
    <name evidence="2" type="ORF">FZO89_18115</name>
</gene>
<keyword evidence="1" id="KW-0812">Transmembrane</keyword>